<dbReference type="PANTHER" id="PTHR34610:SF3">
    <property type="entry name" value="SSL7007 PROTEIN"/>
    <property type="match status" value="1"/>
</dbReference>
<dbReference type="eggNOG" id="arCOG02120">
    <property type="taxonomic scope" value="Archaea"/>
</dbReference>
<dbReference type="InterPro" id="IPR029060">
    <property type="entry name" value="PIN-like_dom_sf"/>
</dbReference>
<evidence type="ECO:0000313" key="2">
    <source>
        <dbReference type="EMBL" id="BAD86194.1"/>
    </source>
</evidence>
<dbReference type="InterPro" id="IPR002850">
    <property type="entry name" value="PIN_toxin-like"/>
</dbReference>
<name>Q5JIH6_THEKO</name>
<dbReference type="SUPFAM" id="SSF88723">
    <property type="entry name" value="PIN domain-like"/>
    <property type="match status" value="1"/>
</dbReference>
<dbReference type="Pfam" id="PF13470">
    <property type="entry name" value="PIN_3"/>
    <property type="match status" value="1"/>
</dbReference>
<dbReference type="GeneID" id="78418034"/>
<evidence type="ECO:0000313" key="3">
    <source>
        <dbReference type="Proteomes" id="UP000000536"/>
    </source>
</evidence>
<dbReference type="KEGG" id="tko:TK2005"/>
<dbReference type="EMBL" id="AP006878">
    <property type="protein sequence ID" value="BAD86194.1"/>
    <property type="molecule type" value="Genomic_DNA"/>
</dbReference>
<evidence type="ECO:0000259" key="1">
    <source>
        <dbReference type="SMART" id="SM00670"/>
    </source>
</evidence>
<dbReference type="PATRIC" id="fig|69014.16.peg.1958"/>
<protein>
    <submittedName>
        <fullName evidence="2">Predicted nucleic acid-binding protein, containing PIN domain</fullName>
    </submittedName>
</protein>
<dbReference type="OrthoDB" id="99583at2157"/>
<dbReference type="SMART" id="SM00670">
    <property type="entry name" value="PINc"/>
    <property type="match status" value="1"/>
</dbReference>
<dbReference type="Proteomes" id="UP000000536">
    <property type="component" value="Chromosome"/>
</dbReference>
<sequence>MAENREAAEGDGVRVVIETSAWISFLLSKNPEKNAVAFILNLMLNRAVVNYISKEALEEVEQKFAHPKIMGLRSGFAPRNPLQDPAILLKLIKEISVFVEPKTRLSLCQDESDNKWLELALESGADAIITYDRDLLDMRNDEKILQIGDFQVYILRGLEFIELYRKGIFRGY</sequence>
<dbReference type="InParanoid" id="Q5JIH6"/>
<dbReference type="PhylomeDB" id="Q5JIH6"/>
<dbReference type="InterPro" id="IPR002716">
    <property type="entry name" value="PIN_dom"/>
</dbReference>
<accession>Q5JIH6</accession>
<organism evidence="2 3">
    <name type="scientific">Thermococcus kodakarensis (strain ATCC BAA-918 / JCM 12380 / KOD1)</name>
    <name type="common">Pyrococcus kodakaraensis (strain KOD1)</name>
    <dbReference type="NCBI Taxonomy" id="69014"/>
    <lineage>
        <taxon>Archaea</taxon>
        <taxon>Methanobacteriati</taxon>
        <taxon>Methanobacteriota</taxon>
        <taxon>Thermococci</taxon>
        <taxon>Thermococcales</taxon>
        <taxon>Thermococcaceae</taxon>
        <taxon>Thermococcus</taxon>
    </lineage>
</organism>
<dbReference type="EnsemblBacteria" id="BAD86194">
    <property type="protein sequence ID" value="BAD86194"/>
    <property type="gene ID" value="TK2005"/>
</dbReference>
<dbReference type="AlphaFoldDB" id="Q5JIH6"/>
<reference evidence="2 3" key="1">
    <citation type="journal article" date="2005" name="Genome Res.">
        <title>Complete genome sequence of the hyperthermophilic archaeon Thermococcus kodakaraensis KOD1 and comparison with Pyrococcus genomes.</title>
        <authorList>
            <person name="Fukui T."/>
            <person name="Atomi H."/>
            <person name="Kanai T."/>
            <person name="Matsumi R."/>
            <person name="Fujiwara S."/>
            <person name="Imanaka T."/>
        </authorList>
    </citation>
    <scope>NUCLEOTIDE SEQUENCE [LARGE SCALE GENOMIC DNA]</scope>
    <source>
        <strain evidence="3">ATCC BAA-918 / JCM 12380 / KOD1</strain>
    </source>
</reference>
<dbReference type="PANTHER" id="PTHR34610">
    <property type="entry name" value="SSL7007 PROTEIN"/>
    <property type="match status" value="1"/>
</dbReference>
<dbReference type="NCBIfam" id="TIGR00305">
    <property type="entry name" value="putative toxin-antitoxin system toxin component, PIN family"/>
    <property type="match status" value="1"/>
</dbReference>
<dbReference type="HOGENOM" id="CLU_116617_1_0_2"/>
<proteinExistence type="predicted"/>
<dbReference type="RefSeq" id="WP_011250955.1">
    <property type="nucleotide sequence ID" value="NC_006624.1"/>
</dbReference>
<gene>
    <name evidence="2" type="ordered locus">TK2005</name>
</gene>
<dbReference type="STRING" id="69014.TK2005"/>
<feature type="domain" description="PIN" evidence="1">
    <location>
        <begin position="13"/>
        <end position="137"/>
    </location>
</feature>
<keyword evidence="3" id="KW-1185">Reference proteome</keyword>